<organism evidence="1 2">
    <name type="scientific">Caligus rogercresseyi</name>
    <name type="common">Sea louse</name>
    <dbReference type="NCBI Taxonomy" id="217165"/>
    <lineage>
        <taxon>Eukaryota</taxon>
        <taxon>Metazoa</taxon>
        <taxon>Ecdysozoa</taxon>
        <taxon>Arthropoda</taxon>
        <taxon>Crustacea</taxon>
        <taxon>Multicrustacea</taxon>
        <taxon>Hexanauplia</taxon>
        <taxon>Copepoda</taxon>
        <taxon>Siphonostomatoida</taxon>
        <taxon>Caligidae</taxon>
        <taxon>Caligus</taxon>
    </lineage>
</organism>
<dbReference type="Proteomes" id="UP000595437">
    <property type="component" value="Chromosome 2"/>
</dbReference>
<sequence length="52" mass="5721">AILISTSARYSLLAMKIPCASEIQWTYAGELIKFYPDGTMEPEISSTTNPPI</sequence>
<evidence type="ECO:0000313" key="2">
    <source>
        <dbReference type="Proteomes" id="UP000595437"/>
    </source>
</evidence>
<keyword evidence="2" id="KW-1185">Reference proteome</keyword>
<evidence type="ECO:0000313" key="1">
    <source>
        <dbReference type="EMBL" id="QQP57532.1"/>
    </source>
</evidence>
<proteinExistence type="predicted"/>
<protein>
    <submittedName>
        <fullName evidence="1">Uncharacterized protein</fullName>
    </submittedName>
</protein>
<dbReference type="EMBL" id="CP045891">
    <property type="protein sequence ID" value="QQP57532.1"/>
    <property type="molecule type" value="Genomic_DNA"/>
</dbReference>
<reference evidence="2" key="1">
    <citation type="submission" date="2021-01" db="EMBL/GenBank/DDBJ databases">
        <title>Caligus Genome Assembly.</title>
        <authorList>
            <person name="Gallardo-Escarate C."/>
        </authorList>
    </citation>
    <scope>NUCLEOTIDE SEQUENCE [LARGE SCALE GENOMIC DNA]</scope>
</reference>
<gene>
    <name evidence="1" type="ORF">FKW44_002551</name>
</gene>
<name>A0A7T8QWE6_CALRO</name>
<feature type="non-terminal residue" evidence="1">
    <location>
        <position position="1"/>
    </location>
</feature>
<accession>A0A7T8QWE6</accession>
<dbReference type="AlphaFoldDB" id="A0A7T8QWE6"/>